<comment type="caution">
    <text evidence="1">The sequence shown here is derived from an EMBL/GenBank/DDBJ whole genome shotgun (WGS) entry which is preliminary data.</text>
</comment>
<evidence type="ECO:0000313" key="1">
    <source>
        <dbReference type="EMBL" id="MBO9203941.1"/>
    </source>
</evidence>
<keyword evidence="2" id="KW-1185">Reference proteome</keyword>
<protein>
    <recommendedName>
        <fullName evidence="3">DUF4595 domain-containing protein</fullName>
    </recommendedName>
</protein>
<dbReference type="EMBL" id="JAGHKO010000011">
    <property type="protein sequence ID" value="MBO9203941.1"/>
    <property type="molecule type" value="Genomic_DNA"/>
</dbReference>
<dbReference type="Proteomes" id="UP000677244">
    <property type="component" value="Unassembled WGS sequence"/>
</dbReference>
<name>A0ABS3Z193_9BACT</name>
<gene>
    <name evidence="1" type="ORF">J7I42_26890</name>
</gene>
<reference evidence="1 2" key="1">
    <citation type="submission" date="2021-03" db="EMBL/GenBank/DDBJ databases">
        <title>Assistant Professor.</title>
        <authorList>
            <person name="Huq M.A."/>
        </authorList>
    </citation>
    <scope>NUCLEOTIDE SEQUENCE [LARGE SCALE GENOMIC DNA]</scope>
    <source>
        <strain evidence="1 2">MAH-29</strain>
    </source>
</reference>
<sequence length="256" mass="29667">MKTITTYLYIILLIAAISSCKKDSAGGSASTKVVSYTEEITAVGSGRVVESYDVNYDAQDRITSVQSTTRPGHRMVYQYSSENSFTYDKIEDNKIKVHHIYFVNNLSLIDSTWHYENKSDPNYTNDTLSERFFYNEDKKLVKQKQYLNSYLLPPVLYNTVNYQYDLKGTLTKELDGEGETSYSYETDQENTVQLEPFYFPYNKQLPSHTYTMRHGTTTQVIHGYAFDDHKRVKTDTATSNDGRVTIITIRNYTYER</sequence>
<dbReference type="RefSeq" id="WP_209142027.1">
    <property type="nucleotide sequence ID" value="NZ_JAGHKO010000011.1"/>
</dbReference>
<organism evidence="1 2">
    <name type="scientific">Niastella soli</name>
    <dbReference type="NCBI Taxonomy" id="2821487"/>
    <lineage>
        <taxon>Bacteria</taxon>
        <taxon>Pseudomonadati</taxon>
        <taxon>Bacteroidota</taxon>
        <taxon>Chitinophagia</taxon>
        <taxon>Chitinophagales</taxon>
        <taxon>Chitinophagaceae</taxon>
        <taxon>Niastella</taxon>
    </lineage>
</organism>
<dbReference type="PROSITE" id="PS51257">
    <property type="entry name" value="PROKAR_LIPOPROTEIN"/>
    <property type="match status" value="1"/>
</dbReference>
<accession>A0ABS3Z193</accession>
<evidence type="ECO:0008006" key="3">
    <source>
        <dbReference type="Google" id="ProtNLM"/>
    </source>
</evidence>
<evidence type="ECO:0000313" key="2">
    <source>
        <dbReference type="Proteomes" id="UP000677244"/>
    </source>
</evidence>
<proteinExistence type="predicted"/>